<dbReference type="InterPro" id="IPR020961">
    <property type="entry name" value="DUF3642_lipo"/>
</dbReference>
<gene>
    <name evidence="4" type="ORF">LrDSM24759_11350</name>
</gene>
<dbReference type="RefSeq" id="WP_117118546.1">
    <property type="nucleotide sequence ID" value="NZ_BFBY01000008.1"/>
</dbReference>
<dbReference type="EMBL" id="BFBY01000008">
    <property type="protein sequence ID" value="GBG05221.1"/>
    <property type="molecule type" value="Genomic_DNA"/>
</dbReference>
<evidence type="ECO:0000313" key="4">
    <source>
        <dbReference type="EMBL" id="GBG05221.1"/>
    </source>
</evidence>
<evidence type="ECO:0000256" key="2">
    <source>
        <dbReference type="SAM" id="SignalP"/>
    </source>
</evidence>
<evidence type="ECO:0000256" key="1">
    <source>
        <dbReference type="SAM" id="MobiDB-lite"/>
    </source>
</evidence>
<protein>
    <recommendedName>
        <fullName evidence="3">DUF3642 domain-containing protein</fullName>
    </recommendedName>
</protein>
<dbReference type="PROSITE" id="PS51257">
    <property type="entry name" value="PROKAR_LIPOPROTEIN"/>
    <property type="match status" value="1"/>
</dbReference>
<dbReference type="OrthoDB" id="2315357at2"/>
<feature type="region of interest" description="Disordered" evidence="1">
    <location>
        <begin position="295"/>
        <end position="319"/>
    </location>
</feature>
<reference evidence="5" key="1">
    <citation type="submission" date="2018-03" db="EMBL/GenBank/DDBJ databases">
        <title>New taxa in the Lactobacillus gasseri group.</title>
        <authorList>
            <person name="Tanizawa Y."/>
            <person name="Tohno M."/>
            <person name="Endo A."/>
            <person name="Arita M."/>
        </authorList>
    </citation>
    <scope>NUCLEOTIDE SEQUENCE [LARGE SCALE GENOMIC DNA]</scope>
    <source>
        <strain evidence="5">DSM 24759</strain>
    </source>
</reference>
<sequence>MKKFVGIAAIVLAMTSLAACSNKTAQPKSSTAKSSQTVKKTANIVGTYQDGKKAAILFEKDGTGRYVSNEDKVDAEFNWKKKNKSTFTVTINDRKENHTFTAKLTNNKLKLKDDDKSETFKRVKGRKLNLDDFLVKEKTTNNQVSANTTQKSNVAGDEGLFDIPADMQGTWYTADGASDSSISTITLDKHRISYQSQGESGTVILHKMKQDFNFSNYIQDQSYQDATKNWCRTNMINYRGRRVLHTYGWLQGAGAGNYYYLAQEDGQTVLVSASGAGMWADAIYWKDQASAKKNANKSFSDIPSQNNDANLNSDNSDDE</sequence>
<feature type="signal peptide" evidence="2">
    <location>
        <begin position="1"/>
        <end position="18"/>
    </location>
</feature>
<dbReference type="Proteomes" id="UP000257317">
    <property type="component" value="Unassembled WGS sequence"/>
</dbReference>
<comment type="caution">
    <text evidence="4">The sequence shown here is derived from an EMBL/GenBank/DDBJ whole genome shotgun (WGS) entry which is preliminary data.</text>
</comment>
<accession>A0A2Z6T8I5</accession>
<evidence type="ECO:0000259" key="3">
    <source>
        <dbReference type="Pfam" id="PF12182"/>
    </source>
</evidence>
<feature type="domain" description="DUF3642" evidence="3">
    <location>
        <begin position="60"/>
        <end position="144"/>
    </location>
</feature>
<keyword evidence="2" id="KW-0732">Signal</keyword>
<evidence type="ECO:0000313" key="5">
    <source>
        <dbReference type="Proteomes" id="UP000257317"/>
    </source>
</evidence>
<feature type="chain" id="PRO_5039472929" description="DUF3642 domain-containing protein" evidence="2">
    <location>
        <begin position="19"/>
        <end position="319"/>
    </location>
</feature>
<name>A0A2Z6T8I5_9LACO</name>
<dbReference type="Pfam" id="PF12182">
    <property type="entry name" value="DUF3642"/>
    <property type="match status" value="1"/>
</dbReference>
<dbReference type="AlphaFoldDB" id="A0A2Z6T8I5"/>
<organism evidence="4 5">
    <name type="scientific">Lactobacillus rodentium</name>
    <dbReference type="NCBI Taxonomy" id="947835"/>
    <lineage>
        <taxon>Bacteria</taxon>
        <taxon>Bacillati</taxon>
        <taxon>Bacillota</taxon>
        <taxon>Bacilli</taxon>
        <taxon>Lactobacillales</taxon>
        <taxon>Lactobacillaceae</taxon>
        <taxon>Lactobacillus</taxon>
    </lineage>
</organism>
<proteinExistence type="predicted"/>
<keyword evidence="5" id="KW-1185">Reference proteome</keyword>
<feature type="compositionally biased region" description="Low complexity" evidence="1">
    <location>
        <begin position="304"/>
        <end position="319"/>
    </location>
</feature>